<evidence type="ECO:0000256" key="2">
    <source>
        <dbReference type="PROSITE-ProRule" id="PRU00176"/>
    </source>
</evidence>
<sequence length="232" mass="23471">MFSRSLLASTRAIATRPAAPVMTRYFTASATLQSQELFIGNIPWAVSEQELENKFATFGNVESVAIATEAGGRPKGFGFITFSEDQELGKTGESVGKAAIEALNEQDFMGRPLIVRAKEARAPRYSEDRERSFGGGGGSFRGRDSRGGGGYGARGGGSSYGSRGGGGFGQRDGGYGGRGGGGYGGGRGGGGGYRGRGGGGGGYGGRDGGSSRRGGGGYGGQDNGGYSGESSF</sequence>
<dbReference type="STRING" id="2025994.A0A2T3AL08"/>
<dbReference type="InterPro" id="IPR052462">
    <property type="entry name" value="SLIRP/GR-RBP-like"/>
</dbReference>
<feature type="domain" description="RRM" evidence="4">
    <location>
        <begin position="35"/>
        <end position="120"/>
    </location>
</feature>
<dbReference type="AlphaFoldDB" id="A0A2T3AL08"/>
<dbReference type="EMBL" id="KZ678377">
    <property type="protein sequence ID" value="PSS02378.1"/>
    <property type="molecule type" value="Genomic_DNA"/>
</dbReference>
<evidence type="ECO:0000313" key="6">
    <source>
        <dbReference type="Proteomes" id="UP000241462"/>
    </source>
</evidence>
<feature type="region of interest" description="Disordered" evidence="3">
    <location>
        <begin position="120"/>
        <end position="232"/>
    </location>
</feature>
<dbReference type="Proteomes" id="UP000241462">
    <property type="component" value="Unassembled WGS sequence"/>
</dbReference>
<dbReference type="PROSITE" id="PS50102">
    <property type="entry name" value="RRM"/>
    <property type="match status" value="1"/>
</dbReference>
<dbReference type="InParanoid" id="A0A2T3AL08"/>
<feature type="compositionally biased region" description="Gly residues" evidence="3">
    <location>
        <begin position="147"/>
        <end position="232"/>
    </location>
</feature>
<dbReference type="InterPro" id="IPR012677">
    <property type="entry name" value="Nucleotide-bd_a/b_plait_sf"/>
</dbReference>
<dbReference type="OrthoDB" id="4207594at2759"/>
<evidence type="ECO:0000313" key="5">
    <source>
        <dbReference type="EMBL" id="PSS02378.1"/>
    </source>
</evidence>
<protein>
    <recommendedName>
        <fullName evidence="4">RRM domain-containing protein</fullName>
    </recommendedName>
</protein>
<dbReference type="Pfam" id="PF00076">
    <property type="entry name" value="RRM_1"/>
    <property type="match status" value="1"/>
</dbReference>
<dbReference type="PANTHER" id="PTHR48027">
    <property type="entry name" value="HETEROGENEOUS NUCLEAR RIBONUCLEOPROTEIN 87F-RELATED"/>
    <property type="match status" value="1"/>
</dbReference>
<proteinExistence type="predicted"/>
<keyword evidence="6" id="KW-1185">Reference proteome</keyword>
<organism evidence="5 6">
    <name type="scientific">Coniella lustricola</name>
    <dbReference type="NCBI Taxonomy" id="2025994"/>
    <lineage>
        <taxon>Eukaryota</taxon>
        <taxon>Fungi</taxon>
        <taxon>Dikarya</taxon>
        <taxon>Ascomycota</taxon>
        <taxon>Pezizomycotina</taxon>
        <taxon>Sordariomycetes</taxon>
        <taxon>Sordariomycetidae</taxon>
        <taxon>Diaporthales</taxon>
        <taxon>Schizoparmaceae</taxon>
        <taxon>Coniella</taxon>
    </lineage>
</organism>
<keyword evidence="1 2" id="KW-0694">RNA-binding</keyword>
<dbReference type="SUPFAM" id="SSF54928">
    <property type="entry name" value="RNA-binding domain, RBD"/>
    <property type="match status" value="1"/>
</dbReference>
<evidence type="ECO:0000259" key="4">
    <source>
        <dbReference type="PROSITE" id="PS50102"/>
    </source>
</evidence>
<dbReference type="SMART" id="SM00360">
    <property type="entry name" value="RRM"/>
    <property type="match status" value="1"/>
</dbReference>
<name>A0A2T3AL08_9PEZI</name>
<dbReference type="Gene3D" id="3.30.70.330">
    <property type="match status" value="1"/>
</dbReference>
<dbReference type="GO" id="GO:0003723">
    <property type="term" value="F:RNA binding"/>
    <property type="evidence" value="ECO:0007669"/>
    <property type="project" value="UniProtKB-UniRule"/>
</dbReference>
<reference evidence="5 6" key="1">
    <citation type="journal article" date="2018" name="Mycol. Prog.">
        <title>Coniella lustricola, a new species from submerged detritus.</title>
        <authorList>
            <person name="Raudabaugh D.B."/>
            <person name="Iturriaga T."/>
            <person name="Carver A."/>
            <person name="Mondo S."/>
            <person name="Pangilinan J."/>
            <person name="Lipzen A."/>
            <person name="He G."/>
            <person name="Amirebrahimi M."/>
            <person name="Grigoriev I.V."/>
            <person name="Miller A.N."/>
        </authorList>
    </citation>
    <scope>NUCLEOTIDE SEQUENCE [LARGE SCALE GENOMIC DNA]</scope>
    <source>
        <strain evidence="5 6">B22-T-1</strain>
    </source>
</reference>
<gene>
    <name evidence="5" type="ORF">BD289DRAFT_502445</name>
</gene>
<accession>A0A2T3AL08</accession>
<dbReference type="InterPro" id="IPR035979">
    <property type="entry name" value="RBD_domain_sf"/>
</dbReference>
<evidence type="ECO:0000256" key="3">
    <source>
        <dbReference type="SAM" id="MobiDB-lite"/>
    </source>
</evidence>
<dbReference type="InterPro" id="IPR000504">
    <property type="entry name" value="RRM_dom"/>
</dbReference>
<feature type="compositionally biased region" description="Basic and acidic residues" evidence="3">
    <location>
        <begin position="120"/>
        <end position="132"/>
    </location>
</feature>
<evidence type="ECO:0000256" key="1">
    <source>
        <dbReference type="ARBA" id="ARBA00022884"/>
    </source>
</evidence>